<comment type="caution">
    <text evidence="2">The sequence shown here is derived from an EMBL/GenBank/DDBJ whole genome shotgun (WGS) entry which is preliminary data.</text>
</comment>
<organism evidence="2 3">
    <name type="scientific">Sphaerisporangium flaviroseum</name>
    <dbReference type="NCBI Taxonomy" id="509199"/>
    <lineage>
        <taxon>Bacteria</taxon>
        <taxon>Bacillati</taxon>
        <taxon>Actinomycetota</taxon>
        <taxon>Actinomycetes</taxon>
        <taxon>Streptosporangiales</taxon>
        <taxon>Streptosporangiaceae</taxon>
        <taxon>Sphaerisporangium</taxon>
    </lineage>
</organism>
<sequence length="259" mass="30142">MLGDDVAARLKWSAAKVSRIENAKTFPTEKDVEDLLRLYSADRNVRQQLLELRRGALQKGWWEEYRGALPPTVLDLVDREAEASLVRNWEPQVIPGLLQTRDYAYALMAAMQPIVQIPRIWVEQRVVARMARQQHLLNGSQPLHLITVIEESVLRRQFGDTHVMREQLDHLVKVSKLEHVELRILAQDTPLPIPTGPFLHLKFPDFPDTVYLEEFFGARFVEDVEQVYAYERAFDHLLRISLDEAASQQLIRTISERWQ</sequence>
<keyword evidence="3" id="KW-1185">Reference proteome</keyword>
<evidence type="ECO:0000313" key="2">
    <source>
        <dbReference type="EMBL" id="GAA3792090.1"/>
    </source>
</evidence>
<dbReference type="Pfam" id="PF19054">
    <property type="entry name" value="DUF5753"/>
    <property type="match status" value="1"/>
</dbReference>
<evidence type="ECO:0000313" key="3">
    <source>
        <dbReference type="Proteomes" id="UP001500888"/>
    </source>
</evidence>
<gene>
    <name evidence="2" type="ORF">GCM10022226_09050</name>
</gene>
<dbReference type="Proteomes" id="UP001500888">
    <property type="component" value="Unassembled WGS sequence"/>
</dbReference>
<feature type="domain" description="DUF5753" evidence="1">
    <location>
        <begin position="75"/>
        <end position="252"/>
    </location>
</feature>
<evidence type="ECO:0000259" key="1">
    <source>
        <dbReference type="Pfam" id="PF19054"/>
    </source>
</evidence>
<dbReference type="EMBL" id="BAAAZR010000001">
    <property type="protein sequence ID" value="GAA3792090.1"/>
    <property type="molecule type" value="Genomic_DNA"/>
</dbReference>
<reference evidence="3" key="1">
    <citation type="journal article" date="2019" name="Int. J. Syst. Evol. Microbiol.">
        <title>The Global Catalogue of Microorganisms (GCM) 10K type strain sequencing project: providing services to taxonomists for standard genome sequencing and annotation.</title>
        <authorList>
            <consortium name="The Broad Institute Genomics Platform"/>
            <consortium name="The Broad Institute Genome Sequencing Center for Infectious Disease"/>
            <person name="Wu L."/>
            <person name="Ma J."/>
        </authorList>
    </citation>
    <scope>NUCLEOTIDE SEQUENCE [LARGE SCALE GENOMIC DNA]</scope>
    <source>
        <strain evidence="3">JCM 16908</strain>
    </source>
</reference>
<name>A0ABP7HGX2_9ACTN</name>
<dbReference type="InterPro" id="IPR043917">
    <property type="entry name" value="DUF5753"/>
</dbReference>
<proteinExistence type="predicted"/>
<dbReference type="Pfam" id="PF13560">
    <property type="entry name" value="HTH_31"/>
    <property type="match status" value="1"/>
</dbReference>
<protein>
    <submittedName>
        <fullName evidence="2">Helix-turn-helix transcriptional regulator</fullName>
    </submittedName>
</protein>
<accession>A0ABP7HGX2</accession>